<accession>A0AAV4S7H2</accession>
<feature type="region of interest" description="Disordered" evidence="1">
    <location>
        <begin position="49"/>
        <end position="68"/>
    </location>
</feature>
<reference evidence="2 3" key="1">
    <citation type="submission" date="2021-06" db="EMBL/GenBank/DDBJ databases">
        <title>Caerostris darwini draft genome.</title>
        <authorList>
            <person name="Kono N."/>
            <person name="Arakawa K."/>
        </authorList>
    </citation>
    <scope>NUCLEOTIDE SEQUENCE [LARGE SCALE GENOMIC DNA]</scope>
</reference>
<dbReference type="Proteomes" id="UP001054837">
    <property type="component" value="Unassembled WGS sequence"/>
</dbReference>
<gene>
    <name evidence="2" type="ORF">CDAR_308261</name>
</gene>
<dbReference type="EMBL" id="BPLQ01007452">
    <property type="protein sequence ID" value="GIY30223.1"/>
    <property type="molecule type" value="Genomic_DNA"/>
</dbReference>
<feature type="compositionally biased region" description="Basic and acidic residues" evidence="1">
    <location>
        <begin position="51"/>
        <end position="67"/>
    </location>
</feature>
<keyword evidence="3" id="KW-1185">Reference proteome</keyword>
<evidence type="ECO:0000256" key="1">
    <source>
        <dbReference type="SAM" id="MobiDB-lite"/>
    </source>
</evidence>
<proteinExistence type="predicted"/>
<name>A0AAV4S7H2_9ARAC</name>
<sequence>MSAAKTSDACNTHYITDSEINLFATYMSAFDIYNQAYISGKFHIKKKKRKGPGEWRAESSRHCHPEGDDFPSSKKLRIFHLFIHPYILSTLLRNDWIPSPP</sequence>
<organism evidence="2 3">
    <name type="scientific">Caerostris darwini</name>
    <dbReference type="NCBI Taxonomy" id="1538125"/>
    <lineage>
        <taxon>Eukaryota</taxon>
        <taxon>Metazoa</taxon>
        <taxon>Ecdysozoa</taxon>
        <taxon>Arthropoda</taxon>
        <taxon>Chelicerata</taxon>
        <taxon>Arachnida</taxon>
        <taxon>Araneae</taxon>
        <taxon>Araneomorphae</taxon>
        <taxon>Entelegynae</taxon>
        <taxon>Araneoidea</taxon>
        <taxon>Araneidae</taxon>
        <taxon>Caerostris</taxon>
    </lineage>
</organism>
<evidence type="ECO:0000313" key="3">
    <source>
        <dbReference type="Proteomes" id="UP001054837"/>
    </source>
</evidence>
<evidence type="ECO:0000313" key="2">
    <source>
        <dbReference type="EMBL" id="GIY30223.1"/>
    </source>
</evidence>
<comment type="caution">
    <text evidence="2">The sequence shown here is derived from an EMBL/GenBank/DDBJ whole genome shotgun (WGS) entry which is preliminary data.</text>
</comment>
<dbReference type="AlphaFoldDB" id="A0AAV4S7H2"/>
<protein>
    <submittedName>
        <fullName evidence="2">Uncharacterized protein</fullName>
    </submittedName>
</protein>